<dbReference type="SUPFAM" id="SSF55729">
    <property type="entry name" value="Acyl-CoA N-acyltransferases (Nat)"/>
    <property type="match status" value="1"/>
</dbReference>
<dbReference type="Proteomes" id="UP000052013">
    <property type="component" value="Unassembled WGS sequence"/>
</dbReference>
<evidence type="ECO:0000259" key="1">
    <source>
        <dbReference type="PROSITE" id="PS51186"/>
    </source>
</evidence>
<dbReference type="RefSeq" id="WP_057864706.1">
    <property type="nucleotide sequence ID" value="NZ_AZEY01000066.1"/>
</dbReference>
<evidence type="ECO:0000313" key="2">
    <source>
        <dbReference type="EMBL" id="KRL65557.1"/>
    </source>
</evidence>
<organism evidence="2 3">
    <name type="scientific">Lentilactobacillus diolivorans DSM 14421</name>
    <dbReference type="NCBI Taxonomy" id="1423739"/>
    <lineage>
        <taxon>Bacteria</taxon>
        <taxon>Bacillati</taxon>
        <taxon>Bacillota</taxon>
        <taxon>Bacilli</taxon>
        <taxon>Lactobacillales</taxon>
        <taxon>Lactobacillaceae</taxon>
        <taxon>Lentilactobacillus</taxon>
    </lineage>
</organism>
<evidence type="ECO:0000313" key="3">
    <source>
        <dbReference type="Proteomes" id="UP000052013"/>
    </source>
</evidence>
<keyword evidence="2" id="KW-0808">Transferase</keyword>
<dbReference type="CDD" id="cd04301">
    <property type="entry name" value="NAT_SF"/>
    <property type="match status" value="1"/>
</dbReference>
<dbReference type="PANTHER" id="PTHR43305">
    <property type="entry name" value="FAMILY N-ACETYLTRANSFERASE, PUTATIVE (AFU_ORTHOLOGUE AFUA_2G01380)-RELATED"/>
    <property type="match status" value="1"/>
</dbReference>
<dbReference type="PATRIC" id="fig|1423739.3.peg.116"/>
<comment type="caution">
    <text evidence="2">The sequence shown here is derived from an EMBL/GenBank/DDBJ whole genome shotgun (WGS) entry which is preliminary data.</text>
</comment>
<protein>
    <submittedName>
        <fullName evidence="2">GNAT family acetyltransferase</fullName>
    </submittedName>
</protein>
<dbReference type="Pfam" id="PF00583">
    <property type="entry name" value="Acetyltransf_1"/>
    <property type="match status" value="1"/>
</dbReference>
<dbReference type="AlphaFoldDB" id="A0A0R1SHA9"/>
<dbReference type="EMBL" id="AZEY01000066">
    <property type="protein sequence ID" value="KRL65557.1"/>
    <property type="molecule type" value="Genomic_DNA"/>
</dbReference>
<dbReference type="STRING" id="1423739.FC85_GL000109"/>
<proteinExistence type="predicted"/>
<dbReference type="GO" id="GO:0016747">
    <property type="term" value="F:acyltransferase activity, transferring groups other than amino-acyl groups"/>
    <property type="evidence" value="ECO:0007669"/>
    <property type="project" value="InterPro"/>
</dbReference>
<name>A0A0R1SHA9_9LACO</name>
<dbReference type="Gene3D" id="3.40.630.30">
    <property type="match status" value="1"/>
</dbReference>
<dbReference type="InterPro" id="IPR052777">
    <property type="entry name" value="Acetyltransferase_Enz"/>
</dbReference>
<reference evidence="2 3" key="1">
    <citation type="journal article" date="2015" name="Genome Announc.">
        <title>Expanding the biotechnology potential of lactobacilli through comparative genomics of 213 strains and associated genera.</title>
        <authorList>
            <person name="Sun Z."/>
            <person name="Harris H.M."/>
            <person name="McCann A."/>
            <person name="Guo C."/>
            <person name="Argimon S."/>
            <person name="Zhang W."/>
            <person name="Yang X."/>
            <person name="Jeffery I.B."/>
            <person name="Cooney J.C."/>
            <person name="Kagawa T.F."/>
            <person name="Liu W."/>
            <person name="Song Y."/>
            <person name="Salvetti E."/>
            <person name="Wrobel A."/>
            <person name="Rasinkangas P."/>
            <person name="Parkhill J."/>
            <person name="Rea M.C."/>
            <person name="O'Sullivan O."/>
            <person name="Ritari J."/>
            <person name="Douillard F.P."/>
            <person name="Paul Ross R."/>
            <person name="Yang R."/>
            <person name="Briner A.E."/>
            <person name="Felis G.E."/>
            <person name="de Vos W.M."/>
            <person name="Barrangou R."/>
            <person name="Klaenhammer T.R."/>
            <person name="Caufield P.W."/>
            <person name="Cui Y."/>
            <person name="Zhang H."/>
            <person name="O'Toole P.W."/>
        </authorList>
    </citation>
    <scope>NUCLEOTIDE SEQUENCE [LARGE SCALE GENOMIC DNA]</scope>
    <source>
        <strain evidence="2 3">DSM 14421</strain>
    </source>
</reference>
<dbReference type="PANTHER" id="PTHR43305:SF1">
    <property type="entry name" value="FAMILY N-ACETYLTRANSFERASE, PUTATIVE (AFU_ORTHOLOGUE AFUA_2G01380)-RELATED"/>
    <property type="match status" value="1"/>
</dbReference>
<dbReference type="PROSITE" id="PS51186">
    <property type="entry name" value="GNAT"/>
    <property type="match status" value="1"/>
</dbReference>
<dbReference type="InterPro" id="IPR016181">
    <property type="entry name" value="Acyl_CoA_acyltransferase"/>
</dbReference>
<gene>
    <name evidence="2" type="ORF">FC85_GL000109</name>
</gene>
<accession>A0A0R1SHA9</accession>
<dbReference type="InterPro" id="IPR000182">
    <property type="entry name" value="GNAT_dom"/>
</dbReference>
<feature type="domain" description="N-acetyltransferase" evidence="1">
    <location>
        <begin position="2"/>
        <end position="160"/>
    </location>
</feature>
<sequence length="160" mass="18054">MTKIRPIQSSDNSYLAHIVQQSLKAYGLDIPGTAYFDSELSNLSQYYQSSPSRQYFVALSNDGHVLGGDGIAEYDSKNKIAELQKLYLVKDARGNHLSYKLLDAAIKFAKHAGYHAVYLETHHNLKVAIHVYQKYGFSELGHPLNNGEHSAMDRFFMINL</sequence>